<dbReference type="InterPro" id="IPR051450">
    <property type="entry name" value="Gfo/Idh/MocA_Oxidoreductases"/>
</dbReference>
<dbReference type="Gene3D" id="3.40.50.720">
    <property type="entry name" value="NAD(P)-binding Rossmann-like Domain"/>
    <property type="match status" value="1"/>
</dbReference>
<evidence type="ECO:0000259" key="2">
    <source>
        <dbReference type="Pfam" id="PF22725"/>
    </source>
</evidence>
<dbReference type="SUPFAM" id="SSF51735">
    <property type="entry name" value="NAD(P)-binding Rossmann-fold domains"/>
    <property type="match status" value="1"/>
</dbReference>
<dbReference type="InterPro" id="IPR055170">
    <property type="entry name" value="GFO_IDH_MocA-like_dom"/>
</dbReference>
<sequence length="331" mass="37023">MNVGIIGYGYWGKNLVRNFYAQKKATLKVVLDFDKSKLENLQKSYPTVEVTTSLEEFLGKVDAVAIATPVFTHYELAKKCLEAGKHVVVEKPMTSTYAQAQELINLAEKKGLILMCDHTFLYTGAVQKMKELVESGTIGNINYIDSTRINLGLFQPDVNVLWDLAAHDISICYYLMNEKPIAVQAVGISHTNNGIENIAYLTLHFASNKIAHFNCSWSSPVKVRQMLVGGDKKMIVWNDLEATEKIKVYDTGYELKNEEDKTKILVDYRVGDIYVPKLEGTEALFAMAQDFTEAILQSKKPRATAEIGALVVQILEASQKSIKNKGEEVII</sequence>
<evidence type="ECO:0000313" key="4">
    <source>
        <dbReference type="Proteomes" id="UP000233387"/>
    </source>
</evidence>
<comment type="caution">
    <text evidence="3">The sequence shown here is derived from an EMBL/GenBank/DDBJ whole genome shotgun (WGS) entry which is preliminary data.</text>
</comment>
<keyword evidence="4" id="KW-1185">Reference proteome</keyword>
<feature type="domain" description="Gfo/Idh/MocA-like oxidoreductase N-terminal" evidence="1">
    <location>
        <begin position="1"/>
        <end position="118"/>
    </location>
</feature>
<organism evidence="3 4">
    <name type="scientific">Raineya orbicola</name>
    <dbReference type="NCBI Taxonomy" id="2016530"/>
    <lineage>
        <taxon>Bacteria</taxon>
        <taxon>Pseudomonadati</taxon>
        <taxon>Bacteroidota</taxon>
        <taxon>Cytophagia</taxon>
        <taxon>Cytophagales</taxon>
        <taxon>Raineyaceae</taxon>
        <taxon>Raineya</taxon>
    </lineage>
</organism>
<feature type="domain" description="GFO/IDH/MocA-like oxidoreductase" evidence="2">
    <location>
        <begin position="126"/>
        <end position="235"/>
    </location>
</feature>
<proteinExistence type="predicted"/>
<reference evidence="3 4" key="1">
    <citation type="submission" date="2017-06" db="EMBL/GenBank/DDBJ databases">
        <title>Raineya orbicola gen. nov., sp. nov. a slightly thermophilic bacterium of the phylum Bacteroidetes and the description of Raineyaceae fam. nov.</title>
        <authorList>
            <person name="Albuquerque L."/>
            <person name="Polonia A.R.M."/>
            <person name="Barroso C."/>
            <person name="Froufe H.J.C."/>
            <person name="Lage O."/>
            <person name="Lobo-Da-Cunha A."/>
            <person name="Egas C."/>
            <person name="Da Costa M.S."/>
        </authorList>
    </citation>
    <scope>NUCLEOTIDE SEQUENCE [LARGE SCALE GENOMIC DNA]</scope>
    <source>
        <strain evidence="3 4">SPSPC-11</strain>
    </source>
</reference>
<dbReference type="PANTHER" id="PTHR43377:SF6">
    <property type="entry name" value="GFO_IDH_MOCA-LIKE OXIDOREDUCTASE N-TERMINAL DOMAIN-CONTAINING PROTEIN"/>
    <property type="match status" value="1"/>
</dbReference>
<accession>A0A2N3IHK9</accession>
<dbReference type="PANTHER" id="PTHR43377">
    <property type="entry name" value="BILIVERDIN REDUCTASE A"/>
    <property type="match status" value="1"/>
</dbReference>
<dbReference type="Pfam" id="PF22725">
    <property type="entry name" value="GFO_IDH_MocA_C3"/>
    <property type="match status" value="1"/>
</dbReference>
<dbReference type="EMBL" id="NKXO01000015">
    <property type="protein sequence ID" value="PKQ69786.1"/>
    <property type="molecule type" value="Genomic_DNA"/>
</dbReference>
<evidence type="ECO:0000313" key="3">
    <source>
        <dbReference type="EMBL" id="PKQ69786.1"/>
    </source>
</evidence>
<dbReference type="AlphaFoldDB" id="A0A2N3IHK9"/>
<dbReference type="InterPro" id="IPR036291">
    <property type="entry name" value="NAD(P)-bd_dom_sf"/>
</dbReference>
<dbReference type="Pfam" id="PF01408">
    <property type="entry name" value="GFO_IDH_MocA"/>
    <property type="match status" value="1"/>
</dbReference>
<dbReference type="GO" id="GO:0000166">
    <property type="term" value="F:nucleotide binding"/>
    <property type="evidence" value="ECO:0007669"/>
    <property type="project" value="InterPro"/>
</dbReference>
<dbReference type="InterPro" id="IPR000683">
    <property type="entry name" value="Gfo/Idh/MocA-like_OxRdtase_N"/>
</dbReference>
<name>A0A2N3IHK9_9BACT</name>
<dbReference type="RefSeq" id="WP_243390548.1">
    <property type="nucleotide sequence ID" value="NZ_NKXO01000015.1"/>
</dbReference>
<dbReference type="Proteomes" id="UP000233387">
    <property type="component" value="Unassembled WGS sequence"/>
</dbReference>
<dbReference type="Gene3D" id="3.30.360.10">
    <property type="entry name" value="Dihydrodipicolinate Reductase, domain 2"/>
    <property type="match status" value="1"/>
</dbReference>
<gene>
    <name evidence="3" type="ORF">Rain11_1121</name>
</gene>
<dbReference type="SUPFAM" id="SSF55347">
    <property type="entry name" value="Glyceraldehyde-3-phosphate dehydrogenase-like, C-terminal domain"/>
    <property type="match status" value="1"/>
</dbReference>
<evidence type="ECO:0000259" key="1">
    <source>
        <dbReference type="Pfam" id="PF01408"/>
    </source>
</evidence>
<protein>
    <submittedName>
        <fullName evidence="3">Putative dehydrogenase</fullName>
    </submittedName>
</protein>